<proteinExistence type="predicted"/>
<evidence type="ECO:0000313" key="2">
    <source>
        <dbReference type="Proteomes" id="UP000436027"/>
    </source>
</evidence>
<comment type="caution">
    <text evidence="1">The sequence shown here is derived from an EMBL/GenBank/DDBJ whole genome shotgun (WGS) entry which is preliminary data.</text>
</comment>
<accession>A0AAD3X7I1</accession>
<dbReference type="RefSeq" id="WP_151486439.1">
    <property type="nucleotide sequence ID" value="NZ_WAAQ01000001.1"/>
</dbReference>
<reference evidence="1 2" key="1">
    <citation type="submission" date="2019-09" db="EMBL/GenBank/DDBJ databases">
        <title>Whole genome sequencing of Microbacterium maritypicum.</title>
        <authorList>
            <person name="Lenchi N."/>
        </authorList>
    </citation>
    <scope>NUCLEOTIDE SEQUENCE [LARGE SCALE GENOMIC DNA]</scope>
    <source>
        <strain evidence="1 2">DSM 12512</strain>
    </source>
</reference>
<dbReference type="Proteomes" id="UP000436027">
    <property type="component" value="Unassembled WGS sequence"/>
</dbReference>
<dbReference type="AlphaFoldDB" id="A0AAD3X7I1"/>
<name>A0AAD3X7I1_MICMQ</name>
<protein>
    <submittedName>
        <fullName evidence="1">Uncharacterized protein</fullName>
    </submittedName>
</protein>
<sequence length="138" mass="14945">MEWYSASDQASRDRLEDAWSDAGAIDPELCETLLEVARGDVLEYATAETNGEQVTRLLTVLGYPAATISMVVAALGEVDPGTPARYVFAQLQQAKNLFNAGRIVGDTSGPDGFAFVPRPLSREIQKIIRPQSGVARVF</sequence>
<dbReference type="EMBL" id="WAAQ01000001">
    <property type="protein sequence ID" value="KAB1887520.1"/>
    <property type="molecule type" value="Genomic_DNA"/>
</dbReference>
<gene>
    <name evidence="1" type="ORF">F6W70_09110</name>
</gene>
<evidence type="ECO:0000313" key="1">
    <source>
        <dbReference type="EMBL" id="KAB1887520.1"/>
    </source>
</evidence>
<organism evidence="1 2">
    <name type="scientific">Microbacterium maritypicum</name>
    <name type="common">Microbacterium liquefaciens</name>
    <dbReference type="NCBI Taxonomy" id="33918"/>
    <lineage>
        <taxon>Bacteria</taxon>
        <taxon>Bacillati</taxon>
        <taxon>Actinomycetota</taxon>
        <taxon>Actinomycetes</taxon>
        <taxon>Micrococcales</taxon>
        <taxon>Microbacteriaceae</taxon>
        <taxon>Microbacterium</taxon>
    </lineage>
</organism>